<dbReference type="AlphaFoldDB" id="A0A2N5J0B1"/>
<gene>
    <name evidence="3" type="ORF">Uis4E_1476</name>
</gene>
<reference evidence="3 4" key="1">
    <citation type="submission" date="2017-07" db="EMBL/GenBank/DDBJ databases">
        <title>Bifidobacterium novel species.</title>
        <authorList>
            <person name="Lugli G.A."/>
            <person name="Milani C."/>
            <person name="Duranti S."/>
            <person name="Mangifesta M."/>
        </authorList>
    </citation>
    <scope>NUCLEOTIDE SEQUENCE [LARGE SCALE GENOMIC DNA]</scope>
    <source>
        <strain evidence="3 4">77</strain>
    </source>
</reference>
<evidence type="ECO:0000256" key="1">
    <source>
        <dbReference type="SAM" id="MobiDB-lite"/>
    </source>
</evidence>
<dbReference type="OrthoDB" id="3230981at2"/>
<dbReference type="EMBL" id="NMWT01000022">
    <property type="protein sequence ID" value="PLS27631.1"/>
    <property type="molecule type" value="Genomic_DNA"/>
</dbReference>
<evidence type="ECO:0000313" key="4">
    <source>
        <dbReference type="Proteomes" id="UP000235034"/>
    </source>
</evidence>
<name>A0A2N5J0B1_9BIFI</name>
<feature type="chain" id="PRO_5038839744" description="Lipoprotein" evidence="2">
    <location>
        <begin position="22"/>
        <end position="221"/>
    </location>
</feature>
<keyword evidence="4" id="KW-1185">Reference proteome</keyword>
<proteinExistence type="predicted"/>
<comment type="caution">
    <text evidence="3">The sequence shown here is derived from an EMBL/GenBank/DDBJ whole genome shotgun (WGS) entry which is preliminary data.</text>
</comment>
<feature type="signal peptide" evidence="2">
    <location>
        <begin position="1"/>
        <end position="21"/>
    </location>
</feature>
<accession>A0A2N5J0B1</accession>
<feature type="region of interest" description="Disordered" evidence="1">
    <location>
        <begin position="186"/>
        <end position="207"/>
    </location>
</feature>
<organism evidence="3 4">
    <name type="scientific">Bifidobacterium parmae</name>
    <dbReference type="NCBI Taxonomy" id="361854"/>
    <lineage>
        <taxon>Bacteria</taxon>
        <taxon>Bacillati</taxon>
        <taxon>Actinomycetota</taxon>
        <taxon>Actinomycetes</taxon>
        <taxon>Bifidobacteriales</taxon>
        <taxon>Bifidobacteriaceae</taxon>
        <taxon>Bifidobacterium</taxon>
    </lineage>
</organism>
<sequence>MTVGRVLAGMVVAVLTALPCACGSVPVGKDAKSETPSFSGPWAAEYRRYYERAKVAGNDFAMEALADGTLSEGEMQEATNRWTGCMTEKGYTILSRSLSGGGDTAVDPDTMHNPAALDAWDRQYAIDDQACMESSGLEYMQVLWVGERTDPGKDVDAAAIVRCLRRHEVVDESISDDELIEALTDDKPFPWTDHGASSPERDGEKARWLSECTVNPLELEY</sequence>
<dbReference type="RefSeq" id="WP_101622584.1">
    <property type="nucleotide sequence ID" value="NZ_NMWT01000022.1"/>
</dbReference>
<keyword evidence="2" id="KW-0732">Signal</keyword>
<evidence type="ECO:0008006" key="5">
    <source>
        <dbReference type="Google" id="ProtNLM"/>
    </source>
</evidence>
<evidence type="ECO:0000313" key="3">
    <source>
        <dbReference type="EMBL" id="PLS27631.1"/>
    </source>
</evidence>
<protein>
    <recommendedName>
        <fullName evidence="5">Lipoprotein</fullName>
    </recommendedName>
</protein>
<evidence type="ECO:0000256" key="2">
    <source>
        <dbReference type="SAM" id="SignalP"/>
    </source>
</evidence>
<dbReference type="Proteomes" id="UP000235034">
    <property type="component" value="Unassembled WGS sequence"/>
</dbReference>